<dbReference type="GO" id="GO:0006654">
    <property type="term" value="P:phosphatidic acid biosynthetic process"/>
    <property type="evidence" value="ECO:0007669"/>
    <property type="project" value="TreeGrafter"/>
</dbReference>
<organism evidence="4">
    <name type="scientific">marine sediment metagenome</name>
    <dbReference type="NCBI Taxonomy" id="412755"/>
    <lineage>
        <taxon>unclassified sequences</taxon>
        <taxon>metagenomes</taxon>
        <taxon>ecological metagenomes</taxon>
    </lineage>
</organism>
<protein>
    <recommendedName>
        <fullName evidence="3">Phospholipid/glycerol acyltransferase domain-containing protein</fullName>
    </recommendedName>
</protein>
<sequence>LVGGEHLTGWAANKYHRHPLFGPIVRLGGGIFIRRGEVDRSALASAVEWLKQGKVFAMAPEGTRSKTGVLARAKTGAAYLAHQVNVPIVPAAILGSEKLGQTLLRLRRARLVVRFGKLFRLPSLPEGDRVAGLRKHTDEIMCRIAALLPPAYRGFYAEHPRLKMLLAEAGVTH</sequence>
<dbReference type="PANTHER" id="PTHR10434">
    <property type="entry name" value="1-ACYL-SN-GLYCEROL-3-PHOSPHATE ACYLTRANSFERASE"/>
    <property type="match status" value="1"/>
</dbReference>
<dbReference type="EMBL" id="BARS01009324">
    <property type="protein sequence ID" value="GAF73028.1"/>
    <property type="molecule type" value="Genomic_DNA"/>
</dbReference>
<feature type="non-terminal residue" evidence="4">
    <location>
        <position position="1"/>
    </location>
</feature>
<gene>
    <name evidence="4" type="ORF">S01H1_17555</name>
</gene>
<dbReference type="SMART" id="SM00563">
    <property type="entry name" value="PlsC"/>
    <property type="match status" value="1"/>
</dbReference>
<evidence type="ECO:0000256" key="2">
    <source>
        <dbReference type="ARBA" id="ARBA00023315"/>
    </source>
</evidence>
<dbReference type="PANTHER" id="PTHR10434:SF11">
    <property type="entry name" value="1-ACYL-SN-GLYCEROL-3-PHOSPHATE ACYLTRANSFERASE"/>
    <property type="match status" value="1"/>
</dbReference>
<comment type="caution">
    <text evidence="4">The sequence shown here is derived from an EMBL/GenBank/DDBJ whole genome shotgun (WGS) entry which is preliminary data.</text>
</comment>
<keyword evidence="1" id="KW-0808">Transferase</keyword>
<accession>X0RW59</accession>
<evidence type="ECO:0000256" key="1">
    <source>
        <dbReference type="ARBA" id="ARBA00022679"/>
    </source>
</evidence>
<reference evidence="4" key="1">
    <citation type="journal article" date="2014" name="Front. Microbiol.">
        <title>High frequency of phylogenetically diverse reductive dehalogenase-homologous genes in deep subseafloor sedimentary metagenomes.</title>
        <authorList>
            <person name="Kawai M."/>
            <person name="Futagami T."/>
            <person name="Toyoda A."/>
            <person name="Takaki Y."/>
            <person name="Nishi S."/>
            <person name="Hori S."/>
            <person name="Arai W."/>
            <person name="Tsubouchi T."/>
            <person name="Morono Y."/>
            <person name="Uchiyama I."/>
            <person name="Ito T."/>
            <person name="Fujiyama A."/>
            <person name="Inagaki F."/>
            <person name="Takami H."/>
        </authorList>
    </citation>
    <scope>NUCLEOTIDE SEQUENCE</scope>
    <source>
        <strain evidence="4">Expedition CK06-06</strain>
    </source>
</reference>
<dbReference type="CDD" id="cd07989">
    <property type="entry name" value="LPLAT_AGPAT-like"/>
    <property type="match status" value="1"/>
</dbReference>
<name>X0RW59_9ZZZZ</name>
<dbReference type="AlphaFoldDB" id="X0RW59"/>
<keyword evidence="2" id="KW-0012">Acyltransferase</keyword>
<evidence type="ECO:0000259" key="3">
    <source>
        <dbReference type="SMART" id="SM00563"/>
    </source>
</evidence>
<dbReference type="InterPro" id="IPR002123">
    <property type="entry name" value="Plipid/glycerol_acylTrfase"/>
</dbReference>
<feature type="domain" description="Phospholipid/glycerol acyltransferase" evidence="3">
    <location>
        <begin position="1"/>
        <end position="96"/>
    </location>
</feature>
<evidence type="ECO:0000313" key="4">
    <source>
        <dbReference type="EMBL" id="GAF73028.1"/>
    </source>
</evidence>
<dbReference type="GO" id="GO:0003841">
    <property type="term" value="F:1-acylglycerol-3-phosphate O-acyltransferase activity"/>
    <property type="evidence" value="ECO:0007669"/>
    <property type="project" value="TreeGrafter"/>
</dbReference>
<dbReference type="Pfam" id="PF01553">
    <property type="entry name" value="Acyltransferase"/>
    <property type="match status" value="1"/>
</dbReference>
<proteinExistence type="predicted"/>
<dbReference type="SUPFAM" id="SSF69593">
    <property type="entry name" value="Glycerol-3-phosphate (1)-acyltransferase"/>
    <property type="match status" value="1"/>
</dbReference>